<evidence type="ECO:0000313" key="2">
    <source>
        <dbReference type="Proteomes" id="UP001458880"/>
    </source>
</evidence>
<gene>
    <name evidence="1" type="ORF">QE152_g4715</name>
</gene>
<dbReference type="Proteomes" id="UP001458880">
    <property type="component" value="Unassembled WGS sequence"/>
</dbReference>
<evidence type="ECO:0000313" key="1">
    <source>
        <dbReference type="EMBL" id="KAK9751883.1"/>
    </source>
</evidence>
<reference evidence="1 2" key="1">
    <citation type="journal article" date="2024" name="BMC Genomics">
        <title>De novo assembly and annotation of Popillia japonica's genome with initial clues to its potential as an invasive pest.</title>
        <authorList>
            <person name="Cucini C."/>
            <person name="Boschi S."/>
            <person name="Funari R."/>
            <person name="Cardaioli E."/>
            <person name="Iannotti N."/>
            <person name="Marturano G."/>
            <person name="Paoli F."/>
            <person name="Bruttini M."/>
            <person name="Carapelli A."/>
            <person name="Frati F."/>
            <person name="Nardi F."/>
        </authorList>
    </citation>
    <scope>NUCLEOTIDE SEQUENCE [LARGE SCALE GENOMIC DNA]</scope>
    <source>
        <strain evidence="1">DMR45628</strain>
    </source>
</reference>
<protein>
    <submittedName>
        <fullName evidence="1">Uncharacterized protein</fullName>
    </submittedName>
</protein>
<proteinExistence type="predicted"/>
<keyword evidence="2" id="KW-1185">Reference proteome</keyword>
<name>A0AAW1N1U1_POPJA</name>
<dbReference type="AlphaFoldDB" id="A0AAW1N1U1"/>
<comment type="caution">
    <text evidence="1">The sequence shown here is derived from an EMBL/GenBank/DDBJ whole genome shotgun (WGS) entry which is preliminary data.</text>
</comment>
<organism evidence="1 2">
    <name type="scientific">Popillia japonica</name>
    <name type="common">Japanese beetle</name>
    <dbReference type="NCBI Taxonomy" id="7064"/>
    <lineage>
        <taxon>Eukaryota</taxon>
        <taxon>Metazoa</taxon>
        <taxon>Ecdysozoa</taxon>
        <taxon>Arthropoda</taxon>
        <taxon>Hexapoda</taxon>
        <taxon>Insecta</taxon>
        <taxon>Pterygota</taxon>
        <taxon>Neoptera</taxon>
        <taxon>Endopterygota</taxon>
        <taxon>Coleoptera</taxon>
        <taxon>Polyphaga</taxon>
        <taxon>Scarabaeiformia</taxon>
        <taxon>Scarabaeidae</taxon>
        <taxon>Rutelinae</taxon>
        <taxon>Popillia</taxon>
    </lineage>
</organism>
<accession>A0AAW1N1U1</accession>
<sequence length="103" mass="12016">MPERFKVTKSSETSNLYKYPVSHNEESEDNLEHHPAEKLLSKSNDISLINSTDQDNVGDSLVNSWGSWNRTKKSSYISMIGWVWKQNYPIQDLHPQRLEMHLV</sequence>
<dbReference type="EMBL" id="JASPKY010000025">
    <property type="protein sequence ID" value="KAK9751883.1"/>
    <property type="molecule type" value="Genomic_DNA"/>
</dbReference>